<keyword evidence="12" id="KW-1185">Reference proteome</keyword>
<dbReference type="GO" id="GO:0008379">
    <property type="term" value="F:thioredoxin peroxidase activity"/>
    <property type="evidence" value="ECO:0007669"/>
    <property type="project" value="InterPro"/>
</dbReference>
<evidence type="ECO:0000256" key="7">
    <source>
        <dbReference type="ARBA" id="ARBA00031688"/>
    </source>
</evidence>
<feature type="domain" description="Redoxin" evidence="10">
    <location>
        <begin position="102"/>
        <end position="189"/>
    </location>
</feature>
<evidence type="ECO:0000313" key="11">
    <source>
        <dbReference type="EMBL" id="GMN57710.1"/>
    </source>
</evidence>
<proteinExistence type="inferred from homology"/>
<organism evidence="11 12">
    <name type="scientific">Ficus carica</name>
    <name type="common">Common fig</name>
    <dbReference type="NCBI Taxonomy" id="3494"/>
    <lineage>
        <taxon>Eukaryota</taxon>
        <taxon>Viridiplantae</taxon>
        <taxon>Streptophyta</taxon>
        <taxon>Embryophyta</taxon>
        <taxon>Tracheophyta</taxon>
        <taxon>Spermatophyta</taxon>
        <taxon>Magnoliopsida</taxon>
        <taxon>eudicotyledons</taxon>
        <taxon>Gunneridae</taxon>
        <taxon>Pentapetalae</taxon>
        <taxon>rosids</taxon>
        <taxon>fabids</taxon>
        <taxon>Rosales</taxon>
        <taxon>Moraceae</taxon>
        <taxon>Ficeae</taxon>
        <taxon>Ficus</taxon>
    </lineage>
</organism>
<gene>
    <name evidence="11" type="ORF">TIFTF001_026813</name>
</gene>
<name>A0AA88IYN9_FICCA</name>
<comment type="similarity">
    <text evidence="2">Belongs to the peroxiredoxin family. Prx5 subfamily.</text>
</comment>
<comment type="caution">
    <text evidence="11">The sequence shown here is derived from an EMBL/GenBank/DDBJ whole genome shotgun (WGS) entry which is preliminary data.</text>
</comment>
<keyword evidence="5" id="KW-0049">Antioxidant</keyword>
<dbReference type="Pfam" id="PF08534">
    <property type="entry name" value="Redoxin"/>
    <property type="match status" value="1"/>
</dbReference>
<dbReference type="InterPro" id="IPR013740">
    <property type="entry name" value="Redoxin"/>
</dbReference>
<keyword evidence="6" id="KW-0560">Oxidoreductase</keyword>
<evidence type="ECO:0000256" key="2">
    <source>
        <dbReference type="ARBA" id="ARBA00010505"/>
    </source>
</evidence>
<dbReference type="Proteomes" id="UP001187192">
    <property type="component" value="Unassembled WGS sequence"/>
</dbReference>
<dbReference type="AlphaFoldDB" id="A0AA88IYN9"/>
<evidence type="ECO:0000256" key="9">
    <source>
        <dbReference type="SAM" id="MobiDB-lite"/>
    </source>
</evidence>
<dbReference type="GO" id="GO:0042744">
    <property type="term" value="P:hydrogen peroxide catabolic process"/>
    <property type="evidence" value="ECO:0007669"/>
    <property type="project" value="TreeGrafter"/>
</dbReference>
<dbReference type="GO" id="GO:0045454">
    <property type="term" value="P:cell redox homeostasis"/>
    <property type="evidence" value="ECO:0007669"/>
    <property type="project" value="TreeGrafter"/>
</dbReference>
<feature type="active site" description="Cysteine sulfenic acid (-SOH) intermediate" evidence="8">
    <location>
        <position position="126"/>
    </location>
</feature>
<feature type="region of interest" description="Disordered" evidence="9">
    <location>
        <begin position="185"/>
        <end position="215"/>
    </location>
</feature>
<evidence type="ECO:0000256" key="4">
    <source>
        <dbReference type="ARBA" id="ARBA00022559"/>
    </source>
</evidence>
<dbReference type="EC" id="1.11.1.25" evidence="3"/>
<evidence type="ECO:0000256" key="5">
    <source>
        <dbReference type="ARBA" id="ARBA00022862"/>
    </source>
</evidence>
<comment type="catalytic activity">
    <reaction evidence="1">
        <text>[glutaredoxin]-dithiol + a hydroperoxide = [glutaredoxin]-disulfide + an alcohol + H2O</text>
        <dbReference type="Rhea" id="RHEA:62624"/>
        <dbReference type="Rhea" id="RHEA-COMP:10729"/>
        <dbReference type="Rhea" id="RHEA-COMP:10730"/>
        <dbReference type="ChEBI" id="CHEBI:15377"/>
        <dbReference type="ChEBI" id="CHEBI:29950"/>
        <dbReference type="ChEBI" id="CHEBI:30879"/>
        <dbReference type="ChEBI" id="CHEBI:35924"/>
        <dbReference type="ChEBI" id="CHEBI:50058"/>
        <dbReference type="EC" id="1.11.1.25"/>
    </reaction>
</comment>
<protein>
    <recommendedName>
        <fullName evidence="3">glutaredoxin-dependent peroxiredoxin</fullName>
        <ecNumber evidence="3">1.11.1.25</ecNumber>
    </recommendedName>
    <alternativeName>
        <fullName evidence="7">Glutaredoxin-dependent peroxiredoxin</fullName>
    </alternativeName>
</protein>
<reference evidence="11" key="1">
    <citation type="submission" date="2023-07" db="EMBL/GenBank/DDBJ databases">
        <title>draft genome sequence of fig (Ficus carica).</title>
        <authorList>
            <person name="Takahashi T."/>
            <person name="Nishimura K."/>
        </authorList>
    </citation>
    <scope>NUCLEOTIDE SEQUENCE</scope>
</reference>
<evidence type="ECO:0000256" key="1">
    <source>
        <dbReference type="ARBA" id="ARBA00001711"/>
    </source>
</evidence>
<dbReference type="GO" id="GO:0034599">
    <property type="term" value="P:cellular response to oxidative stress"/>
    <property type="evidence" value="ECO:0007669"/>
    <property type="project" value="InterPro"/>
</dbReference>
<keyword evidence="4" id="KW-0575">Peroxidase</keyword>
<dbReference type="Gene3D" id="3.40.30.10">
    <property type="entry name" value="Glutaredoxin"/>
    <property type="match status" value="1"/>
</dbReference>
<sequence>MLPMPFYIVFLSISGFSLHHLAPPCLPALFLLLHHSPPTEDGGALFQALLHLLPLPQALPFPQAARILHREIRHNLRHHHRRRQASGVHPLLPRLRRRHPDRHHLGPHKGKKAILFAVPGAFTLTCSQKNLPGFVEKSAELRSKGVDSIPCISVNDAFVLKAWKEDLKIGDEVLIMFDGNGDFTKQSGEEGGRSRAVSEQCLSKPRTVSHGLGAQ</sequence>
<dbReference type="EMBL" id="BTGU01000072">
    <property type="protein sequence ID" value="GMN57710.1"/>
    <property type="molecule type" value="Genomic_DNA"/>
</dbReference>
<evidence type="ECO:0000259" key="10">
    <source>
        <dbReference type="Pfam" id="PF08534"/>
    </source>
</evidence>
<dbReference type="PANTHER" id="PTHR10430">
    <property type="entry name" value="PEROXIREDOXIN"/>
    <property type="match status" value="1"/>
</dbReference>
<dbReference type="InterPro" id="IPR036249">
    <property type="entry name" value="Thioredoxin-like_sf"/>
</dbReference>
<dbReference type="SUPFAM" id="SSF52833">
    <property type="entry name" value="Thioredoxin-like"/>
    <property type="match status" value="1"/>
</dbReference>
<evidence type="ECO:0000256" key="6">
    <source>
        <dbReference type="ARBA" id="ARBA00023002"/>
    </source>
</evidence>
<evidence type="ECO:0000256" key="3">
    <source>
        <dbReference type="ARBA" id="ARBA00013016"/>
    </source>
</evidence>
<accession>A0AA88IYN9</accession>
<evidence type="ECO:0000313" key="12">
    <source>
        <dbReference type="Proteomes" id="UP001187192"/>
    </source>
</evidence>
<dbReference type="InterPro" id="IPR037944">
    <property type="entry name" value="PRX5-like"/>
</dbReference>
<dbReference type="GO" id="GO:0005737">
    <property type="term" value="C:cytoplasm"/>
    <property type="evidence" value="ECO:0007669"/>
    <property type="project" value="TreeGrafter"/>
</dbReference>
<evidence type="ECO:0000256" key="8">
    <source>
        <dbReference type="PIRSR" id="PIRSR637944-1"/>
    </source>
</evidence>
<dbReference type="PANTHER" id="PTHR10430:SF16">
    <property type="entry name" value="PEROXIREDOXIN-5, MITOCHONDRIAL"/>
    <property type="match status" value="1"/>
</dbReference>